<evidence type="ECO:0000313" key="2">
    <source>
        <dbReference type="Proteomes" id="UP001304243"/>
    </source>
</evidence>
<comment type="caution">
    <text evidence="1">The sequence shown here is derived from an EMBL/GenBank/DDBJ whole genome shotgun (WGS) entry which is preliminary data.</text>
</comment>
<accession>A0AAN7I4D7</accession>
<dbReference type="Proteomes" id="UP001304243">
    <property type="component" value="Unassembled WGS sequence"/>
</dbReference>
<evidence type="ECO:0000313" key="1">
    <source>
        <dbReference type="EMBL" id="KAK4520972.1"/>
    </source>
</evidence>
<organism evidence="1 2">
    <name type="scientific">Mucor velutinosus</name>
    <dbReference type="NCBI Taxonomy" id="708070"/>
    <lineage>
        <taxon>Eukaryota</taxon>
        <taxon>Fungi</taxon>
        <taxon>Fungi incertae sedis</taxon>
        <taxon>Mucoromycota</taxon>
        <taxon>Mucoromycotina</taxon>
        <taxon>Mucoromycetes</taxon>
        <taxon>Mucorales</taxon>
        <taxon>Mucorineae</taxon>
        <taxon>Mucoraceae</taxon>
        <taxon>Mucor</taxon>
    </lineage>
</organism>
<sequence>MPPNPTRVPTRRTSRRFSSAHVPLPVYLGIDVEIRDDRTSYYALSVHDGMYSTDYYEGELMTHDAVKDTKEVILEAFAKLHGVVELYAMAQNYKVQLVACSYDIAKGFVQDEGDLVDLEECSIMTDYWKDLDAIPFRVLTHGNSPDERASAAVRKAVMWLSPKYPGNLPRISVGYRHEVCVLYSV</sequence>
<dbReference type="AlphaFoldDB" id="A0AAN7I4D7"/>
<gene>
    <name evidence="1" type="ORF">ATC70_006856</name>
</gene>
<keyword evidence="2" id="KW-1185">Reference proteome</keyword>
<proteinExistence type="predicted"/>
<reference evidence="1 2" key="1">
    <citation type="submission" date="2022-11" db="EMBL/GenBank/DDBJ databases">
        <title>Mucor velutinosus strain NIH1002 WGS.</title>
        <authorList>
            <person name="Subramanian P."/>
            <person name="Mullikin J.C."/>
            <person name="Segre J.A."/>
            <person name="Zelazny A.M."/>
        </authorList>
    </citation>
    <scope>NUCLEOTIDE SEQUENCE [LARGE SCALE GENOMIC DNA]</scope>
    <source>
        <strain evidence="1 2">NIH1002</strain>
    </source>
</reference>
<dbReference type="EMBL" id="JASEJX010000009">
    <property type="protein sequence ID" value="KAK4520972.1"/>
    <property type="molecule type" value="Genomic_DNA"/>
</dbReference>
<name>A0AAN7I4D7_9FUNG</name>
<protein>
    <submittedName>
        <fullName evidence="1">GPN-loop GTPase 3</fullName>
    </submittedName>
</protein>
<dbReference type="GeneID" id="89950542"/>
<dbReference type="RefSeq" id="XP_064687638.1">
    <property type="nucleotide sequence ID" value="XM_064826124.1"/>
</dbReference>